<dbReference type="PANTHER" id="PTHR30614">
    <property type="entry name" value="MEMBRANE COMPONENT OF AMINO ACID ABC TRANSPORTER"/>
    <property type="match status" value="1"/>
</dbReference>
<feature type="transmembrane region" description="Helical" evidence="10">
    <location>
        <begin position="20"/>
        <end position="45"/>
    </location>
</feature>
<keyword evidence="12" id="KW-1185">Reference proteome</keyword>
<dbReference type="GO" id="GO:0043190">
    <property type="term" value="C:ATP-binding cassette (ABC) transporter complex"/>
    <property type="evidence" value="ECO:0007669"/>
    <property type="project" value="InterPro"/>
</dbReference>
<keyword evidence="4 10" id="KW-0813">Transport</keyword>
<dbReference type="SUPFAM" id="SSF161098">
    <property type="entry name" value="MetI-like"/>
    <property type="match status" value="1"/>
</dbReference>
<evidence type="ECO:0000256" key="6">
    <source>
        <dbReference type="ARBA" id="ARBA00022692"/>
    </source>
</evidence>
<dbReference type="AlphaFoldDB" id="A0A318PLS8"/>
<evidence type="ECO:0000313" key="12">
    <source>
        <dbReference type="Proteomes" id="UP000248257"/>
    </source>
</evidence>
<keyword evidence="5" id="KW-1003">Cell membrane</keyword>
<dbReference type="PROSITE" id="PS50928">
    <property type="entry name" value="ABC_TM1"/>
    <property type="match status" value="1"/>
</dbReference>
<dbReference type="CDD" id="cd06261">
    <property type="entry name" value="TM_PBP2"/>
    <property type="match status" value="1"/>
</dbReference>
<evidence type="ECO:0000313" key="11">
    <source>
        <dbReference type="EMBL" id="PYD58057.1"/>
    </source>
</evidence>
<evidence type="ECO:0000256" key="5">
    <source>
        <dbReference type="ARBA" id="ARBA00022475"/>
    </source>
</evidence>
<organism evidence="11 12">
    <name type="scientific">Komagataeibacter xylinus</name>
    <name type="common">Gluconacetobacter xylinus</name>
    <dbReference type="NCBI Taxonomy" id="28448"/>
    <lineage>
        <taxon>Bacteria</taxon>
        <taxon>Pseudomonadati</taxon>
        <taxon>Pseudomonadota</taxon>
        <taxon>Alphaproteobacteria</taxon>
        <taxon>Acetobacterales</taxon>
        <taxon>Acetobacteraceae</taxon>
        <taxon>Komagataeibacter</taxon>
    </lineage>
</organism>
<keyword evidence="9 10" id="KW-0472">Membrane</keyword>
<dbReference type="InterPro" id="IPR043429">
    <property type="entry name" value="ArtM/GltK/GlnP/TcyL/YhdX-like"/>
</dbReference>
<dbReference type="NCBIfam" id="TIGR01726">
    <property type="entry name" value="HEQRo_perm_3TM"/>
    <property type="match status" value="1"/>
</dbReference>
<evidence type="ECO:0000256" key="3">
    <source>
        <dbReference type="ARBA" id="ARBA00010072"/>
    </source>
</evidence>
<dbReference type="EMBL" id="NKUC01000004">
    <property type="protein sequence ID" value="PYD58057.1"/>
    <property type="molecule type" value="Genomic_DNA"/>
</dbReference>
<name>A0A318PLS8_KOMXY</name>
<dbReference type="InterPro" id="IPR010065">
    <property type="entry name" value="AA_ABC_transptr_permease_3TM"/>
</dbReference>
<dbReference type="InterPro" id="IPR035906">
    <property type="entry name" value="MetI-like_sf"/>
</dbReference>
<dbReference type="Pfam" id="PF00528">
    <property type="entry name" value="BPD_transp_1"/>
    <property type="match status" value="1"/>
</dbReference>
<keyword evidence="7" id="KW-0029">Amino-acid transport</keyword>
<accession>A0A318PLS8</accession>
<dbReference type="InterPro" id="IPR000515">
    <property type="entry name" value="MetI-like"/>
</dbReference>
<dbReference type="STRING" id="1220579.GCA_001571345_00358"/>
<evidence type="ECO:0000256" key="7">
    <source>
        <dbReference type="ARBA" id="ARBA00022970"/>
    </source>
</evidence>
<comment type="function">
    <text evidence="1">Part of the binding-protein-dependent transport system for glutamine; probably responsible for the translocation of the substrate across the membrane.</text>
</comment>
<feature type="transmembrane region" description="Helical" evidence="10">
    <location>
        <begin position="189"/>
        <end position="207"/>
    </location>
</feature>
<comment type="subcellular location">
    <subcellularLocation>
        <location evidence="2">Cell inner membrane</location>
        <topology evidence="2">Multi-pass membrane protein</topology>
    </subcellularLocation>
    <subcellularLocation>
        <location evidence="10">Cell membrane</location>
        <topology evidence="10">Multi-pass membrane protein</topology>
    </subcellularLocation>
</comment>
<dbReference type="OrthoDB" id="7190458at2"/>
<protein>
    <submittedName>
        <fullName evidence="11">Amino acid ABC transporter permease</fullName>
    </submittedName>
</protein>
<gene>
    <name evidence="11" type="ORF">CFR75_03055</name>
</gene>
<comment type="caution">
    <text evidence="11">The sequence shown here is derived from an EMBL/GenBank/DDBJ whole genome shotgun (WGS) entry which is preliminary data.</text>
</comment>
<dbReference type="RefSeq" id="WP_061271678.1">
    <property type="nucleotide sequence ID" value="NZ_CBCRXN010000001.1"/>
</dbReference>
<evidence type="ECO:0000256" key="2">
    <source>
        <dbReference type="ARBA" id="ARBA00004429"/>
    </source>
</evidence>
<comment type="similarity">
    <text evidence="3">Belongs to the binding-protein-dependent transport system permease family. HisMQ subfamily.</text>
</comment>
<dbReference type="Proteomes" id="UP000248257">
    <property type="component" value="Unassembled WGS sequence"/>
</dbReference>
<keyword evidence="8 10" id="KW-1133">Transmembrane helix</keyword>
<dbReference type="GO" id="GO:0006865">
    <property type="term" value="P:amino acid transport"/>
    <property type="evidence" value="ECO:0007669"/>
    <property type="project" value="UniProtKB-KW"/>
</dbReference>
<evidence type="ECO:0000256" key="9">
    <source>
        <dbReference type="ARBA" id="ARBA00023136"/>
    </source>
</evidence>
<dbReference type="GO" id="GO:0022857">
    <property type="term" value="F:transmembrane transporter activity"/>
    <property type="evidence" value="ECO:0007669"/>
    <property type="project" value="InterPro"/>
</dbReference>
<reference evidence="11 12" key="1">
    <citation type="submission" date="2017-07" db="EMBL/GenBank/DDBJ databases">
        <title>A draft genome sequence of Komagataeibacter xylinus LMG 1515.</title>
        <authorList>
            <person name="Skraban J."/>
            <person name="Cleenwerck I."/>
            <person name="Vandamme P."/>
            <person name="Trcek J."/>
        </authorList>
    </citation>
    <scope>NUCLEOTIDE SEQUENCE [LARGE SCALE GENOMIC DNA]</scope>
    <source>
        <strain evidence="11 12">LMG 1515</strain>
    </source>
</reference>
<evidence type="ECO:0000256" key="4">
    <source>
        <dbReference type="ARBA" id="ARBA00022448"/>
    </source>
</evidence>
<keyword evidence="6 10" id="KW-0812">Transmembrane</keyword>
<proteinExistence type="inferred from homology"/>
<evidence type="ECO:0000256" key="1">
    <source>
        <dbReference type="ARBA" id="ARBA00003159"/>
    </source>
</evidence>
<sequence length="218" mass="24370">MSYQWDFGLVWHYAPLLGTGIEYTLGLTVVTSVIGMVIGTCLALCQQSRMWFISVPLGMVSEVFRCTPSLVQLIWCYYALPIVLGITLSPMAAALLALSIYGGVFYGEIFRAGLRSIDPGQWDGARALGMTSWTMMRRVILPQVLRRMVGPMVSQTVLQLKNTSLVSVVTVPDLVYQGQMVASATYRPLEVYTTIAILYFLILFPLTQLSRLLERRWA</sequence>
<dbReference type="PANTHER" id="PTHR30614:SF20">
    <property type="entry name" value="GLUTAMINE TRANSPORT SYSTEM PERMEASE PROTEIN GLNP"/>
    <property type="match status" value="1"/>
</dbReference>
<dbReference type="Gene3D" id="1.10.3720.10">
    <property type="entry name" value="MetI-like"/>
    <property type="match status" value="1"/>
</dbReference>
<evidence type="ECO:0000256" key="10">
    <source>
        <dbReference type="RuleBase" id="RU363032"/>
    </source>
</evidence>
<evidence type="ECO:0000256" key="8">
    <source>
        <dbReference type="ARBA" id="ARBA00022989"/>
    </source>
</evidence>